<keyword evidence="2" id="KW-0472">Membrane</keyword>
<gene>
    <name evidence="3" type="ORF">B296_00007749</name>
</gene>
<dbReference type="Proteomes" id="UP000287651">
    <property type="component" value="Unassembled WGS sequence"/>
</dbReference>
<evidence type="ECO:0000256" key="2">
    <source>
        <dbReference type="SAM" id="Phobius"/>
    </source>
</evidence>
<dbReference type="EMBL" id="AMZH03002074">
    <property type="protein sequence ID" value="RRT76861.1"/>
    <property type="molecule type" value="Genomic_DNA"/>
</dbReference>
<name>A0A427AL29_ENSVE</name>
<feature type="transmembrane region" description="Helical" evidence="2">
    <location>
        <begin position="6"/>
        <end position="24"/>
    </location>
</feature>
<sequence>MAAWAVGVFVPVVLLIVVNVWLVLRPTKPRFHLKNTTIFRFNLSPPPPWCRPSTTPMSASASSTTAATTTSTSGPRSIQECREPNPTRPEPLALGRTAKREAWIEPATATKGRRPKDSPSSKASGSGTHLEIPAHDPITEAGRQWCNLKYWFVYPTHPPRPHSIGFKLGLQISPSVPRLPSRFLCLSRTERTLEWLPAKDVQDLKFRSNPGGGAIAGLIIPHLFKLCQCFSQFISARLYIAFPLVGCNACFSFLVPL</sequence>
<evidence type="ECO:0000313" key="3">
    <source>
        <dbReference type="EMBL" id="RRT76861.1"/>
    </source>
</evidence>
<keyword evidence="2" id="KW-1133">Transmembrane helix</keyword>
<dbReference type="AlphaFoldDB" id="A0A427AL29"/>
<feature type="region of interest" description="Disordered" evidence="1">
    <location>
        <begin position="50"/>
        <end position="134"/>
    </location>
</feature>
<protein>
    <submittedName>
        <fullName evidence="3">Uncharacterized protein</fullName>
    </submittedName>
</protein>
<feature type="compositionally biased region" description="Polar residues" evidence="1">
    <location>
        <begin position="118"/>
        <end position="127"/>
    </location>
</feature>
<evidence type="ECO:0000313" key="4">
    <source>
        <dbReference type="Proteomes" id="UP000287651"/>
    </source>
</evidence>
<reference evidence="3 4" key="1">
    <citation type="journal article" date="2014" name="Agronomy (Basel)">
        <title>A Draft Genome Sequence for Ensete ventricosum, the Drought-Tolerant Tree Against Hunger.</title>
        <authorList>
            <person name="Harrison J."/>
            <person name="Moore K.A."/>
            <person name="Paszkiewicz K."/>
            <person name="Jones T."/>
            <person name="Grant M."/>
            <person name="Ambacheew D."/>
            <person name="Muzemil S."/>
            <person name="Studholme D.J."/>
        </authorList>
    </citation>
    <scope>NUCLEOTIDE SEQUENCE [LARGE SCALE GENOMIC DNA]</scope>
</reference>
<proteinExistence type="predicted"/>
<feature type="transmembrane region" description="Helical" evidence="2">
    <location>
        <begin position="238"/>
        <end position="255"/>
    </location>
</feature>
<keyword evidence="2" id="KW-0812">Transmembrane</keyword>
<organism evidence="3 4">
    <name type="scientific">Ensete ventricosum</name>
    <name type="common">Abyssinian banana</name>
    <name type="synonym">Musa ensete</name>
    <dbReference type="NCBI Taxonomy" id="4639"/>
    <lineage>
        <taxon>Eukaryota</taxon>
        <taxon>Viridiplantae</taxon>
        <taxon>Streptophyta</taxon>
        <taxon>Embryophyta</taxon>
        <taxon>Tracheophyta</taxon>
        <taxon>Spermatophyta</taxon>
        <taxon>Magnoliopsida</taxon>
        <taxon>Liliopsida</taxon>
        <taxon>Zingiberales</taxon>
        <taxon>Musaceae</taxon>
        <taxon>Ensete</taxon>
    </lineage>
</organism>
<feature type="compositionally biased region" description="Low complexity" evidence="1">
    <location>
        <begin position="51"/>
        <end position="73"/>
    </location>
</feature>
<accession>A0A427AL29</accession>
<comment type="caution">
    <text evidence="3">The sequence shown here is derived from an EMBL/GenBank/DDBJ whole genome shotgun (WGS) entry which is preliminary data.</text>
</comment>
<evidence type="ECO:0000256" key="1">
    <source>
        <dbReference type="SAM" id="MobiDB-lite"/>
    </source>
</evidence>